<protein>
    <recommendedName>
        <fullName evidence="8">DDE Tnp4 domain-containing protein</fullName>
    </recommendedName>
</protein>
<sequence>QMHGAYNQLIRELEELEEEDLDADRRFVRMDVATFRRLEALVTPLIKRQDTVLREAIPAGDRLAVTLRFLASGKSYASLEREFRISSPTIGFFVPVVCQAIFTVLCSDYLKMPESESQWEQVSEEFGRRWNVPHCCGAVAGKHVALNVLECSSERSSDSGKQFYPVVLYAVVDADYNFIYVDVERSGRLSDAKVFANSSLCSALENNTVNLPPPSPLPGRLPDVPYFLVGDETFPLKPYLMRAYPGRGLDPRERIFNFRLSRARQVVDNVFGIMTERFAVLRKPMCIKPERVAKVVLACCALHNMLRAETAKRLYSPPGDVNSEDPVTHDIVPGDCAQPTGDGLKPLPREEWRSTRIAHDARDELCDYFSTNGVVDWQWDLAGVK</sequence>
<dbReference type="AlphaFoldDB" id="A0ABD0LRC2"/>
<evidence type="ECO:0000256" key="1">
    <source>
        <dbReference type="ARBA" id="ARBA00001968"/>
    </source>
</evidence>
<keyword evidence="7" id="KW-0539">Nucleus</keyword>
<reference evidence="9 10" key="1">
    <citation type="journal article" date="2023" name="Sci. Data">
        <title>Genome assembly of the Korean intertidal mud-creeper Batillaria attramentaria.</title>
        <authorList>
            <person name="Patra A.K."/>
            <person name="Ho P.T."/>
            <person name="Jun S."/>
            <person name="Lee S.J."/>
            <person name="Kim Y."/>
            <person name="Won Y.J."/>
        </authorList>
    </citation>
    <scope>NUCLEOTIDE SEQUENCE [LARGE SCALE GENOMIC DNA]</scope>
    <source>
        <strain evidence="9">Wonlab-2016</strain>
    </source>
</reference>
<feature type="non-terminal residue" evidence="9">
    <location>
        <position position="1"/>
    </location>
</feature>
<keyword evidence="10" id="KW-1185">Reference proteome</keyword>
<comment type="similarity">
    <text evidence="3">Belongs to the HARBI1 family.</text>
</comment>
<dbReference type="Proteomes" id="UP001519460">
    <property type="component" value="Unassembled WGS sequence"/>
</dbReference>
<dbReference type="EMBL" id="JACVVK020000030">
    <property type="protein sequence ID" value="KAK7501588.1"/>
    <property type="molecule type" value="Genomic_DNA"/>
</dbReference>
<dbReference type="GO" id="GO:0004518">
    <property type="term" value="F:nuclease activity"/>
    <property type="evidence" value="ECO:0007669"/>
    <property type="project" value="UniProtKB-KW"/>
</dbReference>
<evidence type="ECO:0000256" key="5">
    <source>
        <dbReference type="ARBA" id="ARBA00022723"/>
    </source>
</evidence>
<feature type="domain" description="DDE Tnp4" evidence="8">
    <location>
        <begin position="161"/>
        <end position="304"/>
    </location>
</feature>
<keyword evidence="5" id="KW-0479">Metal-binding</keyword>
<evidence type="ECO:0000259" key="8">
    <source>
        <dbReference type="Pfam" id="PF13359"/>
    </source>
</evidence>
<dbReference type="GO" id="GO:0046872">
    <property type="term" value="F:metal ion binding"/>
    <property type="evidence" value="ECO:0007669"/>
    <property type="project" value="UniProtKB-KW"/>
</dbReference>
<evidence type="ECO:0000313" key="10">
    <source>
        <dbReference type="Proteomes" id="UP001519460"/>
    </source>
</evidence>
<dbReference type="GO" id="GO:0016787">
    <property type="term" value="F:hydrolase activity"/>
    <property type="evidence" value="ECO:0007669"/>
    <property type="project" value="UniProtKB-KW"/>
</dbReference>
<comment type="subcellular location">
    <subcellularLocation>
        <location evidence="2">Nucleus</location>
    </subcellularLocation>
</comment>
<organism evidence="9 10">
    <name type="scientific">Batillaria attramentaria</name>
    <dbReference type="NCBI Taxonomy" id="370345"/>
    <lineage>
        <taxon>Eukaryota</taxon>
        <taxon>Metazoa</taxon>
        <taxon>Spiralia</taxon>
        <taxon>Lophotrochozoa</taxon>
        <taxon>Mollusca</taxon>
        <taxon>Gastropoda</taxon>
        <taxon>Caenogastropoda</taxon>
        <taxon>Sorbeoconcha</taxon>
        <taxon>Cerithioidea</taxon>
        <taxon>Batillariidae</taxon>
        <taxon>Batillaria</taxon>
    </lineage>
</organism>
<gene>
    <name evidence="9" type="ORF">BaRGS_00007019</name>
</gene>
<keyword evidence="6" id="KW-0378">Hydrolase</keyword>
<evidence type="ECO:0000256" key="4">
    <source>
        <dbReference type="ARBA" id="ARBA00022722"/>
    </source>
</evidence>
<name>A0ABD0LRC2_9CAEN</name>
<proteinExistence type="inferred from homology"/>
<dbReference type="InterPro" id="IPR045249">
    <property type="entry name" value="HARBI1-like"/>
</dbReference>
<dbReference type="PANTHER" id="PTHR22930:SF269">
    <property type="entry name" value="NUCLEASE HARBI1-LIKE PROTEIN"/>
    <property type="match status" value="1"/>
</dbReference>
<evidence type="ECO:0000256" key="6">
    <source>
        <dbReference type="ARBA" id="ARBA00022801"/>
    </source>
</evidence>
<evidence type="ECO:0000313" key="9">
    <source>
        <dbReference type="EMBL" id="KAK7501588.1"/>
    </source>
</evidence>
<evidence type="ECO:0000256" key="2">
    <source>
        <dbReference type="ARBA" id="ARBA00004123"/>
    </source>
</evidence>
<keyword evidence="4" id="KW-0540">Nuclease</keyword>
<evidence type="ECO:0000256" key="7">
    <source>
        <dbReference type="ARBA" id="ARBA00023242"/>
    </source>
</evidence>
<dbReference type="PANTHER" id="PTHR22930">
    <property type="match status" value="1"/>
</dbReference>
<comment type="cofactor">
    <cofactor evidence="1">
        <name>a divalent metal cation</name>
        <dbReference type="ChEBI" id="CHEBI:60240"/>
    </cofactor>
</comment>
<dbReference type="Pfam" id="PF13359">
    <property type="entry name" value="DDE_Tnp_4"/>
    <property type="match status" value="1"/>
</dbReference>
<comment type="caution">
    <text evidence="9">The sequence shown here is derived from an EMBL/GenBank/DDBJ whole genome shotgun (WGS) entry which is preliminary data.</text>
</comment>
<dbReference type="InterPro" id="IPR027806">
    <property type="entry name" value="HARBI1_dom"/>
</dbReference>
<evidence type="ECO:0000256" key="3">
    <source>
        <dbReference type="ARBA" id="ARBA00006958"/>
    </source>
</evidence>
<dbReference type="GO" id="GO:0005634">
    <property type="term" value="C:nucleus"/>
    <property type="evidence" value="ECO:0007669"/>
    <property type="project" value="UniProtKB-SubCell"/>
</dbReference>
<accession>A0ABD0LRC2</accession>